<feature type="transmembrane region" description="Helical" evidence="1">
    <location>
        <begin position="347"/>
        <end position="364"/>
    </location>
</feature>
<keyword evidence="1" id="KW-0812">Transmembrane</keyword>
<keyword evidence="1" id="KW-1133">Transmembrane helix</keyword>
<keyword evidence="1" id="KW-0472">Membrane</keyword>
<dbReference type="AlphaFoldDB" id="A0A2N9LAF0"/>
<feature type="transmembrane region" description="Helical" evidence="1">
    <location>
        <begin position="543"/>
        <end position="562"/>
    </location>
</feature>
<evidence type="ECO:0000313" key="2">
    <source>
        <dbReference type="EMBL" id="SPE20133.1"/>
    </source>
</evidence>
<feature type="transmembrane region" description="Helical" evidence="1">
    <location>
        <begin position="148"/>
        <end position="169"/>
    </location>
</feature>
<feature type="transmembrane region" description="Helical" evidence="1">
    <location>
        <begin position="457"/>
        <end position="479"/>
    </location>
</feature>
<gene>
    <name evidence="2" type="ORF">SBA5_280004</name>
</gene>
<organism evidence="2 3">
    <name type="scientific">Candidatus Sulfuritelmatomonas gaucii</name>
    <dbReference type="NCBI Taxonomy" id="2043161"/>
    <lineage>
        <taxon>Bacteria</taxon>
        <taxon>Pseudomonadati</taxon>
        <taxon>Acidobacteriota</taxon>
        <taxon>Terriglobia</taxon>
        <taxon>Terriglobales</taxon>
        <taxon>Acidobacteriaceae</taxon>
        <taxon>Candidatus Sulfuritelmatomonas</taxon>
    </lineage>
</organism>
<dbReference type="Proteomes" id="UP000239735">
    <property type="component" value="Unassembled WGS sequence"/>
</dbReference>
<feature type="transmembrane region" description="Helical" evidence="1">
    <location>
        <begin position="176"/>
        <end position="195"/>
    </location>
</feature>
<evidence type="ECO:0000313" key="3">
    <source>
        <dbReference type="Proteomes" id="UP000239735"/>
    </source>
</evidence>
<feature type="transmembrane region" description="Helical" evidence="1">
    <location>
        <begin position="257"/>
        <end position="277"/>
    </location>
</feature>
<feature type="transmembrane region" description="Helical" evidence="1">
    <location>
        <begin position="125"/>
        <end position="142"/>
    </location>
</feature>
<feature type="transmembrane region" description="Helical" evidence="1">
    <location>
        <begin position="426"/>
        <end position="445"/>
    </location>
</feature>
<name>A0A2N9LAF0_9BACT</name>
<proteinExistence type="predicted"/>
<feature type="transmembrane region" description="Helical" evidence="1">
    <location>
        <begin position="314"/>
        <end position="335"/>
    </location>
</feature>
<feature type="transmembrane region" description="Helical" evidence="1">
    <location>
        <begin position="201"/>
        <end position="220"/>
    </location>
</feature>
<feature type="transmembrane region" description="Helical" evidence="1">
    <location>
        <begin position="370"/>
        <end position="388"/>
    </location>
</feature>
<evidence type="ECO:0000256" key="1">
    <source>
        <dbReference type="SAM" id="Phobius"/>
    </source>
</evidence>
<reference evidence="3" key="1">
    <citation type="submission" date="2018-02" db="EMBL/GenBank/DDBJ databases">
        <authorList>
            <person name="Hausmann B."/>
        </authorList>
    </citation>
    <scope>NUCLEOTIDE SEQUENCE [LARGE SCALE GENOMIC DNA]</scope>
    <source>
        <strain evidence="3">Peat soil MAG SbA5</strain>
    </source>
</reference>
<evidence type="ECO:0008006" key="4">
    <source>
        <dbReference type="Google" id="ProtNLM"/>
    </source>
</evidence>
<feature type="transmembrane region" description="Helical" evidence="1">
    <location>
        <begin position="96"/>
        <end position="113"/>
    </location>
</feature>
<feature type="transmembrane region" description="Helical" evidence="1">
    <location>
        <begin position="227"/>
        <end position="245"/>
    </location>
</feature>
<feature type="transmembrane region" description="Helical" evidence="1">
    <location>
        <begin position="520"/>
        <end position="537"/>
    </location>
</feature>
<feature type="transmembrane region" description="Helical" evidence="1">
    <location>
        <begin position="67"/>
        <end position="84"/>
    </location>
</feature>
<protein>
    <recommendedName>
        <fullName evidence="4">DUF2339 domain-containing protein</fullName>
    </recommendedName>
</protein>
<feature type="transmembrane region" description="Helical" evidence="1">
    <location>
        <begin position="491"/>
        <end position="513"/>
    </location>
</feature>
<dbReference type="OrthoDB" id="120863at2"/>
<feature type="transmembrane region" description="Helical" evidence="1">
    <location>
        <begin position="400"/>
        <end position="420"/>
    </location>
</feature>
<feature type="transmembrane region" description="Helical" evidence="1">
    <location>
        <begin position="289"/>
        <end position="308"/>
    </location>
</feature>
<accession>A0A2N9LAF0</accession>
<dbReference type="EMBL" id="OKRB01000084">
    <property type="protein sequence ID" value="SPE20133.1"/>
    <property type="molecule type" value="Genomic_DNA"/>
</dbReference>
<sequence length="572" mass="60124">MNDPPDGIDRLAERIEALERCVHALKPRVDALEHPLAARWPKPKQDAETAADPASATARFVVDSGSLFPVLGTALLGIAGAYVLRAAEEASFLPRLPVASAGIVYAFLWLVLAARTRGGPRIMSTIYACTSALILAPMLWELTLRFKVLSPAMSASAVAAYALAGVGLARKRAAAPVLRVALIAAAGLAFVLAIASHAMMPFLVVLLLFTGVCEFVPALDRMIDIRAVVALAADAAIWMLIFTYFSPQNAREDFPGLSRAVLLAPGLAMFVMFAAAITIRTVLRARKITAFETVQTIIAFLLAAVSVADFGPPYGTTMLGVLCLILSAACYAVVFTIFERATERRNAVVFAAWGAALFLGGSFLCMPLLSAVAALGAGAIAASVAGRWKNRPAFEFYGLVFLLAAAAASGFPGFAASALIGSPSGGPALGVWLIVLCGVLCYAAANSREHEPRGLQTIHLLLAALAVVGVAALLVRGWFGLVASQVTTGPHHLALIRTLTLCAMALALVFSGARSHRVELTRLGYAALAFVAVKLVFEDLQHGHLAYIAASIFLVALTLIAAPRMARAKQKA</sequence>